<sequence length="164" mass="18495">MRARIVAFIPRLRRFCGGLSESRHQGDDLMQATVERALSRIDQWQPGTSLESWMYRMARNIRIDRARADRVRGAGADVSTDVLPSDDVLARLEARSDLDAVRAAMALLPEEQRELMALVVIDGQSYKDAADILEIPIGTVMSRIARARRSIAQHVNRRPWEADA</sequence>
<protein>
    <submittedName>
        <fullName evidence="7">RNA polymerase sigma factor</fullName>
    </submittedName>
</protein>
<keyword evidence="2" id="KW-0805">Transcription regulation</keyword>
<dbReference type="NCBIfam" id="TIGR02937">
    <property type="entry name" value="sigma70-ECF"/>
    <property type="match status" value="1"/>
</dbReference>
<dbReference type="GO" id="GO:0003677">
    <property type="term" value="F:DNA binding"/>
    <property type="evidence" value="ECO:0007669"/>
    <property type="project" value="InterPro"/>
</dbReference>
<dbReference type="GO" id="GO:0006352">
    <property type="term" value="P:DNA-templated transcription initiation"/>
    <property type="evidence" value="ECO:0007669"/>
    <property type="project" value="InterPro"/>
</dbReference>
<feature type="domain" description="PhyR sigma2" evidence="6">
    <location>
        <begin position="5"/>
        <end position="57"/>
    </location>
</feature>
<evidence type="ECO:0000259" key="6">
    <source>
        <dbReference type="Pfam" id="PF22029"/>
    </source>
</evidence>
<reference evidence="7 8" key="1">
    <citation type="submission" date="2019-02" db="EMBL/GenBank/DDBJ databases">
        <title>Polymorphobacter sp. isolated from the lake at the Tibet of China.</title>
        <authorList>
            <person name="Li A."/>
        </authorList>
    </citation>
    <scope>NUCLEOTIDE SEQUENCE [LARGE SCALE GENOMIC DNA]</scope>
    <source>
        <strain evidence="7 8">DJ1R-1</strain>
    </source>
</reference>
<dbReference type="Gene3D" id="1.10.1740.10">
    <property type="match status" value="1"/>
</dbReference>
<dbReference type="InterPro" id="IPR036388">
    <property type="entry name" value="WH-like_DNA-bd_sf"/>
</dbReference>
<dbReference type="InterPro" id="IPR014284">
    <property type="entry name" value="RNA_pol_sigma-70_dom"/>
</dbReference>
<dbReference type="SUPFAM" id="SSF88946">
    <property type="entry name" value="Sigma2 domain of RNA polymerase sigma factors"/>
    <property type="match status" value="1"/>
</dbReference>
<comment type="similarity">
    <text evidence="1">Belongs to the sigma-70 factor family. ECF subfamily.</text>
</comment>
<dbReference type="InterPro" id="IPR053866">
    <property type="entry name" value="PhyR_sigma2"/>
</dbReference>
<dbReference type="CDD" id="cd06171">
    <property type="entry name" value="Sigma70_r4"/>
    <property type="match status" value="1"/>
</dbReference>
<dbReference type="EMBL" id="SIHO01000002">
    <property type="protein sequence ID" value="TFU03829.1"/>
    <property type="molecule type" value="Genomic_DNA"/>
</dbReference>
<comment type="caution">
    <text evidence="7">The sequence shown here is derived from an EMBL/GenBank/DDBJ whole genome shotgun (WGS) entry which is preliminary data.</text>
</comment>
<dbReference type="InterPro" id="IPR013325">
    <property type="entry name" value="RNA_pol_sigma_r2"/>
</dbReference>
<dbReference type="Pfam" id="PF08281">
    <property type="entry name" value="Sigma70_r4_2"/>
    <property type="match status" value="1"/>
</dbReference>
<evidence type="ECO:0000256" key="4">
    <source>
        <dbReference type="ARBA" id="ARBA00023163"/>
    </source>
</evidence>
<dbReference type="AlphaFoldDB" id="A0A4Y9ER58"/>
<dbReference type="OrthoDB" id="9797134at2"/>
<keyword evidence="8" id="KW-1185">Reference proteome</keyword>
<name>A0A4Y9ER58_9SPHN</name>
<proteinExistence type="inferred from homology"/>
<evidence type="ECO:0000313" key="8">
    <source>
        <dbReference type="Proteomes" id="UP000297737"/>
    </source>
</evidence>
<dbReference type="GO" id="GO:0016987">
    <property type="term" value="F:sigma factor activity"/>
    <property type="evidence" value="ECO:0007669"/>
    <property type="project" value="UniProtKB-KW"/>
</dbReference>
<dbReference type="InterPro" id="IPR013324">
    <property type="entry name" value="RNA_pol_sigma_r3/r4-like"/>
</dbReference>
<evidence type="ECO:0000313" key="7">
    <source>
        <dbReference type="EMBL" id="TFU03829.1"/>
    </source>
</evidence>
<organism evidence="7 8">
    <name type="scientific">Glacieibacterium arshaanense</name>
    <dbReference type="NCBI Taxonomy" id="2511025"/>
    <lineage>
        <taxon>Bacteria</taxon>
        <taxon>Pseudomonadati</taxon>
        <taxon>Pseudomonadota</taxon>
        <taxon>Alphaproteobacteria</taxon>
        <taxon>Sphingomonadales</taxon>
        <taxon>Sphingosinicellaceae</taxon>
        <taxon>Glacieibacterium</taxon>
    </lineage>
</organism>
<keyword evidence="4" id="KW-0804">Transcription</keyword>
<evidence type="ECO:0000256" key="3">
    <source>
        <dbReference type="ARBA" id="ARBA00023082"/>
    </source>
</evidence>
<evidence type="ECO:0000256" key="2">
    <source>
        <dbReference type="ARBA" id="ARBA00023015"/>
    </source>
</evidence>
<accession>A0A4Y9ER58</accession>
<dbReference type="InterPro" id="IPR013249">
    <property type="entry name" value="RNA_pol_sigma70_r4_t2"/>
</dbReference>
<evidence type="ECO:0000256" key="1">
    <source>
        <dbReference type="ARBA" id="ARBA00010641"/>
    </source>
</evidence>
<dbReference type="Pfam" id="PF22029">
    <property type="entry name" value="PhyR_sigma2"/>
    <property type="match status" value="1"/>
</dbReference>
<dbReference type="PANTHER" id="PTHR43133:SF25">
    <property type="entry name" value="RNA POLYMERASE SIGMA FACTOR RFAY-RELATED"/>
    <property type="match status" value="1"/>
</dbReference>
<gene>
    <name evidence="7" type="ORF">EUV02_06450</name>
</gene>
<dbReference type="InterPro" id="IPR039425">
    <property type="entry name" value="RNA_pol_sigma-70-like"/>
</dbReference>
<dbReference type="Proteomes" id="UP000297737">
    <property type="component" value="Unassembled WGS sequence"/>
</dbReference>
<keyword evidence="3" id="KW-0731">Sigma factor</keyword>
<dbReference type="Gene3D" id="1.10.10.10">
    <property type="entry name" value="Winged helix-like DNA-binding domain superfamily/Winged helix DNA-binding domain"/>
    <property type="match status" value="1"/>
</dbReference>
<dbReference type="SUPFAM" id="SSF88659">
    <property type="entry name" value="Sigma3 and sigma4 domains of RNA polymerase sigma factors"/>
    <property type="match status" value="1"/>
</dbReference>
<evidence type="ECO:0000259" key="5">
    <source>
        <dbReference type="Pfam" id="PF08281"/>
    </source>
</evidence>
<feature type="domain" description="RNA polymerase sigma factor 70 region 4 type 2" evidence="5">
    <location>
        <begin position="99"/>
        <end position="150"/>
    </location>
</feature>
<dbReference type="PANTHER" id="PTHR43133">
    <property type="entry name" value="RNA POLYMERASE ECF-TYPE SIGMA FACTO"/>
    <property type="match status" value="1"/>
</dbReference>